<evidence type="ECO:0000313" key="2">
    <source>
        <dbReference type="Proteomes" id="UP000265520"/>
    </source>
</evidence>
<sequence length="73" mass="7844">HLGSTCTYMEELWRAYEGLGLAKEIGLPPSTMELELDSDVVIRSLQGGALGSVQGRASVRKIRRLAGGWLGAD</sequence>
<organism evidence="1 2">
    <name type="scientific">Trifolium medium</name>
    <dbReference type="NCBI Taxonomy" id="97028"/>
    <lineage>
        <taxon>Eukaryota</taxon>
        <taxon>Viridiplantae</taxon>
        <taxon>Streptophyta</taxon>
        <taxon>Embryophyta</taxon>
        <taxon>Tracheophyta</taxon>
        <taxon>Spermatophyta</taxon>
        <taxon>Magnoliopsida</taxon>
        <taxon>eudicotyledons</taxon>
        <taxon>Gunneridae</taxon>
        <taxon>Pentapetalae</taxon>
        <taxon>rosids</taxon>
        <taxon>fabids</taxon>
        <taxon>Fabales</taxon>
        <taxon>Fabaceae</taxon>
        <taxon>Papilionoideae</taxon>
        <taxon>50 kb inversion clade</taxon>
        <taxon>NPAAA clade</taxon>
        <taxon>Hologalegina</taxon>
        <taxon>IRL clade</taxon>
        <taxon>Trifolieae</taxon>
        <taxon>Trifolium</taxon>
    </lineage>
</organism>
<name>A0A392TCM0_9FABA</name>
<proteinExistence type="predicted"/>
<comment type="caution">
    <text evidence="1">The sequence shown here is derived from an EMBL/GenBank/DDBJ whole genome shotgun (WGS) entry which is preliminary data.</text>
</comment>
<feature type="non-terminal residue" evidence="1">
    <location>
        <position position="1"/>
    </location>
</feature>
<dbReference type="Proteomes" id="UP000265520">
    <property type="component" value="Unassembled WGS sequence"/>
</dbReference>
<evidence type="ECO:0000313" key="1">
    <source>
        <dbReference type="EMBL" id="MCI58859.1"/>
    </source>
</evidence>
<accession>A0A392TCM0</accession>
<dbReference type="AlphaFoldDB" id="A0A392TCM0"/>
<reference evidence="1 2" key="1">
    <citation type="journal article" date="2018" name="Front. Plant Sci.">
        <title>Red Clover (Trifolium pratense) and Zigzag Clover (T. medium) - A Picture of Genomic Similarities and Differences.</title>
        <authorList>
            <person name="Dluhosova J."/>
            <person name="Istvanek J."/>
            <person name="Nedelnik J."/>
            <person name="Repkova J."/>
        </authorList>
    </citation>
    <scope>NUCLEOTIDE SEQUENCE [LARGE SCALE GENOMIC DNA]</scope>
    <source>
        <strain evidence="2">cv. 10/8</strain>
        <tissue evidence="1">Leaf</tissue>
    </source>
</reference>
<dbReference type="EMBL" id="LXQA010552913">
    <property type="protein sequence ID" value="MCI58859.1"/>
    <property type="molecule type" value="Genomic_DNA"/>
</dbReference>
<keyword evidence="2" id="KW-1185">Reference proteome</keyword>
<feature type="non-terminal residue" evidence="1">
    <location>
        <position position="73"/>
    </location>
</feature>
<protein>
    <submittedName>
        <fullName evidence="1">Uncharacterized protein</fullName>
    </submittedName>
</protein>